<proteinExistence type="predicted"/>
<dbReference type="OrthoDB" id="271386at2759"/>
<comment type="caution">
    <text evidence="1">The sequence shown here is derived from an EMBL/GenBank/DDBJ whole genome shotgun (WGS) entry which is preliminary data.</text>
</comment>
<name>A0A9P7EQM0_9AGAM</name>
<gene>
    <name evidence="1" type="ORF">BJ212DRAFT_1312554</name>
</gene>
<evidence type="ECO:0000313" key="2">
    <source>
        <dbReference type="Proteomes" id="UP000807769"/>
    </source>
</evidence>
<dbReference type="AlphaFoldDB" id="A0A9P7EQM0"/>
<accession>A0A9P7EQM0</accession>
<dbReference type="GeneID" id="64628073"/>
<organism evidence="1 2">
    <name type="scientific">Suillus subaureus</name>
    <dbReference type="NCBI Taxonomy" id="48587"/>
    <lineage>
        <taxon>Eukaryota</taxon>
        <taxon>Fungi</taxon>
        <taxon>Dikarya</taxon>
        <taxon>Basidiomycota</taxon>
        <taxon>Agaricomycotina</taxon>
        <taxon>Agaricomycetes</taxon>
        <taxon>Agaricomycetidae</taxon>
        <taxon>Boletales</taxon>
        <taxon>Suillineae</taxon>
        <taxon>Suillaceae</taxon>
        <taxon>Suillus</taxon>
    </lineage>
</organism>
<evidence type="ECO:0000313" key="1">
    <source>
        <dbReference type="EMBL" id="KAG1827470.1"/>
    </source>
</evidence>
<sequence>MINYKLRSQKARSNQFQYMRFAFSCFQEKRAINIETRRSTTPGKRVILVQGPC</sequence>
<dbReference type="Proteomes" id="UP000807769">
    <property type="component" value="Unassembled WGS sequence"/>
</dbReference>
<dbReference type="RefSeq" id="XP_041200317.1">
    <property type="nucleotide sequence ID" value="XM_041334056.1"/>
</dbReference>
<dbReference type="EMBL" id="JABBWG010000001">
    <property type="protein sequence ID" value="KAG1827470.1"/>
    <property type="molecule type" value="Genomic_DNA"/>
</dbReference>
<keyword evidence="2" id="KW-1185">Reference proteome</keyword>
<protein>
    <submittedName>
        <fullName evidence="1">Uncharacterized protein</fullName>
    </submittedName>
</protein>
<reference evidence="1" key="1">
    <citation type="journal article" date="2020" name="New Phytol.">
        <title>Comparative genomics reveals dynamic genome evolution in host specialist ectomycorrhizal fungi.</title>
        <authorList>
            <person name="Lofgren L.A."/>
            <person name="Nguyen N.H."/>
            <person name="Vilgalys R."/>
            <person name="Ruytinx J."/>
            <person name="Liao H.L."/>
            <person name="Branco S."/>
            <person name="Kuo A."/>
            <person name="LaButti K."/>
            <person name="Lipzen A."/>
            <person name="Andreopoulos W."/>
            <person name="Pangilinan J."/>
            <person name="Riley R."/>
            <person name="Hundley H."/>
            <person name="Na H."/>
            <person name="Barry K."/>
            <person name="Grigoriev I.V."/>
            <person name="Stajich J.E."/>
            <person name="Kennedy P.G."/>
        </authorList>
    </citation>
    <scope>NUCLEOTIDE SEQUENCE</scope>
    <source>
        <strain evidence="1">MN1</strain>
    </source>
</reference>